<accession>A0ABP6KN83</accession>
<dbReference type="Pfam" id="PF12680">
    <property type="entry name" value="SnoaL_2"/>
    <property type="match status" value="1"/>
</dbReference>
<reference evidence="3" key="1">
    <citation type="journal article" date="2019" name="Int. J. Syst. Evol. Microbiol.">
        <title>The Global Catalogue of Microorganisms (GCM) 10K type strain sequencing project: providing services to taxonomists for standard genome sequencing and annotation.</title>
        <authorList>
            <consortium name="The Broad Institute Genomics Platform"/>
            <consortium name="The Broad Institute Genome Sequencing Center for Infectious Disease"/>
            <person name="Wu L."/>
            <person name="Ma J."/>
        </authorList>
    </citation>
    <scope>NUCLEOTIDE SEQUENCE [LARGE SCALE GENOMIC DNA]</scope>
    <source>
        <strain evidence="3">JCM 3106</strain>
    </source>
</reference>
<dbReference type="SUPFAM" id="SSF54427">
    <property type="entry name" value="NTF2-like"/>
    <property type="match status" value="1"/>
</dbReference>
<evidence type="ECO:0000313" key="2">
    <source>
        <dbReference type="EMBL" id="GAA3013580.1"/>
    </source>
</evidence>
<proteinExistence type="predicted"/>
<dbReference type="InterPro" id="IPR037401">
    <property type="entry name" value="SnoaL-like"/>
</dbReference>
<dbReference type="Gene3D" id="3.10.450.50">
    <property type="match status" value="1"/>
</dbReference>
<feature type="domain" description="SnoaL-like" evidence="1">
    <location>
        <begin position="12"/>
        <end position="111"/>
    </location>
</feature>
<organism evidence="2 3">
    <name type="scientific">Streptosporangium longisporum</name>
    <dbReference type="NCBI Taxonomy" id="46187"/>
    <lineage>
        <taxon>Bacteria</taxon>
        <taxon>Bacillati</taxon>
        <taxon>Actinomycetota</taxon>
        <taxon>Actinomycetes</taxon>
        <taxon>Streptosporangiales</taxon>
        <taxon>Streptosporangiaceae</taxon>
        <taxon>Streptosporangium</taxon>
    </lineage>
</organism>
<dbReference type="EMBL" id="BAAAWD010000010">
    <property type="protein sequence ID" value="GAA3013580.1"/>
    <property type="molecule type" value="Genomic_DNA"/>
</dbReference>
<keyword evidence="3" id="KW-1185">Reference proteome</keyword>
<evidence type="ECO:0000313" key="3">
    <source>
        <dbReference type="Proteomes" id="UP001499930"/>
    </source>
</evidence>
<comment type="caution">
    <text evidence="2">The sequence shown here is derived from an EMBL/GenBank/DDBJ whole genome shotgun (WGS) entry which is preliminary data.</text>
</comment>
<evidence type="ECO:0000259" key="1">
    <source>
        <dbReference type="Pfam" id="PF12680"/>
    </source>
</evidence>
<gene>
    <name evidence="2" type="ORF">GCM10017559_41010</name>
</gene>
<dbReference type="RefSeq" id="WP_344897629.1">
    <property type="nucleotide sequence ID" value="NZ_BAAAWD010000010.1"/>
</dbReference>
<protein>
    <recommendedName>
        <fullName evidence="1">SnoaL-like domain-containing protein</fullName>
    </recommendedName>
</protein>
<dbReference type="InterPro" id="IPR032710">
    <property type="entry name" value="NTF2-like_dom_sf"/>
</dbReference>
<sequence>MGMTPERLAGFGAAWRRKDLDLLMDFMTDDCVFVASVGAEPGTTFRGREEVRRGFALMLAHDEGYESRGGEAFVAGDRGASTWSYTRTDEDGRVHEVHGCDLFAFDGDRIRVKDAYRRVRGDIGDVATGHS</sequence>
<dbReference type="Proteomes" id="UP001499930">
    <property type="component" value="Unassembled WGS sequence"/>
</dbReference>
<name>A0ABP6KN83_9ACTN</name>